<dbReference type="Proteomes" id="UP000199323">
    <property type="component" value="Unassembled WGS sequence"/>
</dbReference>
<dbReference type="SUPFAM" id="SSF55347">
    <property type="entry name" value="Glyceraldehyde-3-phosphate dehydrogenase-like, C-terminal domain"/>
    <property type="match status" value="1"/>
</dbReference>
<organism evidence="5 6">
    <name type="scientific">Actinacidiphila alni</name>
    <dbReference type="NCBI Taxonomy" id="380248"/>
    <lineage>
        <taxon>Bacteria</taxon>
        <taxon>Bacillati</taxon>
        <taxon>Actinomycetota</taxon>
        <taxon>Actinomycetes</taxon>
        <taxon>Kitasatosporales</taxon>
        <taxon>Streptomycetaceae</taxon>
        <taxon>Actinacidiphila</taxon>
    </lineage>
</organism>
<feature type="domain" description="GFO/IDH/MocA-like oxidoreductase" evidence="4">
    <location>
        <begin position="134"/>
        <end position="267"/>
    </location>
</feature>
<dbReference type="Gene3D" id="3.30.360.10">
    <property type="entry name" value="Dihydrodipicolinate Reductase, domain 2"/>
    <property type="match status" value="1"/>
</dbReference>
<dbReference type="SUPFAM" id="SSF51735">
    <property type="entry name" value="NAD(P)-binding Rossmann-fold domains"/>
    <property type="match status" value="1"/>
</dbReference>
<evidence type="ECO:0000259" key="4">
    <source>
        <dbReference type="Pfam" id="PF22725"/>
    </source>
</evidence>
<feature type="region of interest" description="Disordered" evidence="2">
    <location>
        <begin position="355"/>
        <end position="377"/>
    </location>
</feature>
<dbReference type="RefSeq" id="WP_245796156.1">
    <property type="nucleotide sequence ID" value="NZ_FONG01000011.1"/>
</dbReference>
<keyword evidence="1" id="KW-0560">Oxidoreductase</keyword>
<protein>
    <submittedName>
        <fullName evidence="5">Predicted dehydrogenase</fullName>
    </submittedName>
</protein>
<proteinExistence type="predicted"/>
<dbReference type="InterPro" id="IPR050463">
    <property type="entry name" value="Gfo/Idh/MocA_oxidrdct_glycsds"/>
</dbReference>
<dbReference type="Pfam" id="PF01408">
    <property type="entry name" value="GFO_IDH_MocA"/>
    <property type="match status" value="1"/>
</dbReference>
<accession>A0A1I2HNW0</accession>
<dbReference type="Gene3D" id="3.40.50.720">
    <property type="entry name" value="NAD(P)-binding Rossmann-like Domain"/>
    <property type="match status" value="1"/>
</dbReference>
<dbReference type="AlphaFoldDB" id="A0A1I2HNW0"/>
<dbReference type="GO" id="GO:0000166">
    <property type="term" value="F:nucleotide binding"/>
    <property type="evidence" value="ECO:0007669"/>
    <property type="project" value="InterPro"/>
</dbReference>
<evidence type="ECO:0000313" key="6">
    <source>
        <dbReference type="Proteomes" id="UP000199323"/>
    </source>
</evidence>
<evidence type="ECO:0000313" key="5">
    <source>
        <dbReference type="EMBL" id="SFF30990.1"/>
    </source>
</evidence>
<dbReference type="STRING" id="380248.SAMN05216251_111113"/>
<evidence type="ECO:0000259" key="3">
    <source>
        <dbReference type="Pfam" id="PF01408"/>
    </source>
</evidence>
<feature type="compositionally biased region" description="Pro residues" evidence="2">
    <location>
        <begin position="355"/>
        <end position="364"/>
    </location>
</feature>
<dbReference type="Pfam" id="PF22725">
    <property type="entry name" value="GFO_IDH_MocA_C3"/>
    <property type="match status" value="1"/>
</dbReference>
<evidence type="ECO:0000256" key="2">
    <source>
        <dbReference type="SAM" id="MobiDB-lite"/>
    </source>
</evidence>
<dbReference type="InterPro" id="IPR055170">
    <property type="entry name" value="GFO_IDH_MocA-like_dom"/>
</dbReference>
<reference evidence="5 6" key="1">
    <citation type="submission" date="2016-10" db="EMBL/GenBank/DDBJ databases">
        <authorList>
            <person name="de Groot N.N."/>
        </authorList>
    </citation>
    <scope>NUCLEOTIDE SEQUENCE [LARGE SCALE GENOMIC DNA]</scope>
    <source>
        <strain evidence="5 6">CGMCC 4.3510</strain>
    </source>
</reference>
<dbReference type="GO" id="GO:0016491">
    <property type="term" value="F:oxidoreductase activity"/>
    <property type="evidence" value="ECO:0007669"/>
    <property type="project" value="UniProtKB-KW"/>
</dbReference>
<keyword evidence="6" id="KW-1185">Reference proteome</keyword>
<gene>
    <name evidence="5" type="ORF">SAMN05216251_111113</name>
</gene>
<dbReference type="EMBL" id="FONG01000011">
    <property type="protein sequence ID" value="SFF30990.1"/>
    <property type="molecule type" value="Genomic_DNA"/>
</dbReference>
<evidence type="ECO:0000256" key="1">
    <source>
        <dbReference type="ARBA" id="ARBA00023002"/>
    </source>
</evidence>
<dbReference type="InterPro" id="IPR036291">
    <property type="entry name" value="NAD(P)-bd_dom_sf"/>
</dbReference>
<feature type="domain" description="Gfo/Idh/MocA-like oxidoreductase N-terminal" evidence="3">
    <location>
        <begin position="9"/>
        <end position="123"/>
    </location>
</feature>
<dbReference type="PANTHER" id="PTHR43818">
    <property type="entry name" value="BCDNA.GH03377"/>
    <property type="match status" value="1"/>
</dbReference>
<sequence>MTAAQGPTRVAVVGAGNISDEYLRSLTSYPDLTVTAVADLDTARARAQADAYGVPVSGTTQEVLRRDDVDLVVNLTVPAAHADVALAAIAAGKHVWGEKPLTPDRSTARAVLDAARTAGVTVGNAPDTILGPGIQTAARLLADGAVGTPRTVLTLMQGPGPDAWHPRPQFLFAKGAGPLFDIGPYYLTTLVQLLGPIVSVTATGQSPRTHRTVGSGPDAGSRFPVEVFTHVSVVSTFASGVVGTSVYSFDSPARRQLFEVTGADGVLDVPVSGFDGASRVLSGAAPAPDTPWRTVPAAGAHASRGVGVLEMARAIRAGQRPRASGELALHVLDVMLAIEESAGGGVPVPVESTAPPVPPIPPHWDPTTRTFQGSEQT</sequence>
<dbReference type="InterPro" id="IPR000683">
    <property type="entry name" value="Gfo/Idh/MocA-like_OxRdtase_N"/>
</dbReference>
<feature type="compositionally biased region" description="Polar residues" evidence="2">
    <location>
        <begin position="367"/>
        <end position="377"/>
    </location>
</feature>
<dbReference type="PANTHER" id="PTHR43818:SF11">
    <property type="entry name" value="BCDNA.GH03377"/>
    <property type="match status" value="1"/>
</dbReference>
<name>A0A1I2HNW0_9ACTN</name>